<dbReference type="OrthoDB" id="883020at2"/>
<dbReference type="AlphaFoldDB" id="A0A1I3E3Z1"/>
<name>A0A1I3E3Z1_9SPHI</name>
<dbReference type="EMBL" id="FOQO01000001">
    <property type="protein sequence ID" value="SFH93707.1"/>
    <property type="molecule type" value="Genomic_DNA"/>
</dbReference>
<dbReference type="STRING" id="1477437.SAMN05444682_101756"/>
<gene>
    <name evidence="1" type="ORF">SAMN05444682_101756</name>
</gene>
<dbReference type="RefSeq" id="WP_090624315.1">
    <property type="nucleotide sequence ID" value="NZ_FOQO01000001.1"/>
</dbReference>
<sequence>MNLGFMQKWPKHMGEWAGQPTYFPHKIWEHLFNVVEFKDYVACTTDHLLRFGNHWDMPVDSVAPKLHTMREDPFNRWQAGNLIHFAINNQTKNYFRFAPVILCVSVQYVQIIHDSDGRSVHIGNRPDYEDCVPFYLDNGFSDDEEMYGMKEMEVFAQNDGFESIEHFFTWFNKSAKYKLIHWTTNLKY</sequence>
<accession>A0A1I3E3Z1</accession>
<protein>
    <submittedName>
        <fullName evidence="1">Uncharacterized protein</fullName>
    </submittedName>
</protein>
<dbReference type="Proteomes" id="UP000198670">
    <property type="component" value="Unassembled WGS sequence"/>
</dbReference>
<evidence type="ECO:0000313" key="1">
    <source>
        <dbReference type="EMBL" id="SFH93707.1"/>
    </source>
</evidence>
<organism evidence="1 2">
    <name type="scientific">Parapedobacter indicus</name>
    <dbReference type="NCBI Taxonomy" id="1477437"/>
    <lineage>
        <taxon>Bacteria</taxon>
        <taxon>Pseudomonadati</taxon>
        <taxon>Bacteroidota</taxon>
        <taxon>Sphingobacteriia</taxon>
        <taxon>Sphingobacteriales</taxon>
        <taxon>Sphingobacteriaceae</taxon>
        <taxon>Parapedobacter</taxon>
    </lineage>
</organism>
<proteinExistence type="predicted"/>
<evidence type="ECO:0000313" key="2">
    <source>
        <dbReference type="Proteomes" id="UP000198670"/>
    </source>
</evidence>
<reference evidence="1 2" key="1">
    <citation type="submission" date="2016-10" db="EMBL/GenBank/DDBJ databases">
        <authorList>
            <person name="de Groot N.N."/>
        </authorList>
    </citation>
    <scope>NUCLEOTIDE SEQUENCE [LARGE SCALE GENOMIC DNA]</scope>
    <source>
        <strain evidence="1 2">RK1</strain>
    </source>
</reference>
<keyword evidence="2" id="KW-1185">Reference proteome</keyword>